<evidence type="ECO:0008006" key="3">
    <source>
        <dbReference type="Google" id="ProtNLM"/>
    </source>
</evidence>
<gene>
    <name evidence="2" type="ORF">AVDCRST_MAG41-2289</name>
</gene>
<name>A0A6J4IS19_9ACTN</name>
<dbReference type="SUPFAM" id="SSF51126">
    <property type="entry name" value="Pectin lyase-like"/>
    <property type="match status" value="1"/>
</dbReference>
<feature type="chain" id="PRO_5026659352" description="Right handed beta helix domain-containing protein" evidence="1">
    <location>
        <begin position="25"/>
        <end position="353"/>
    </location>
</feature>
<dbReference type="InterPro" id="IPR011050">
    <property type="entry name" value="Pectin_lyase_fold/virulence"/>
</dbReference>
<protein>
    <recommendedName>
        <fullName evidence="3">Right handed beta helix domain-containing protein</fullName>
    </recommendedName>
</protein>
<feature type="signal peptide" evidence="1">
    <location>
        <begin position="1"/>
        <end position="24"/>
    </location>
</feature>
<evidence type="ECO:0000256" key="1">
    <source>
        <dbReference type="SAM" id="SignalP"/>
    </source>
</evidence>
<keyword evidence="1" id="KW-0732">Signal</keyword>
<proteinExistence type="predicted"/>
<reference evidence="2" key="1">
    <citation type="submission" date="2020-02" db="EMBL/GenBank/DDBJ databases">
        <authorList>
            <person name="Meier V. D."/>
        </authorList>
    </citation>
    <scope>NUCLEOTIDE SEQUENCE</scope>
    <source>
        <strain evidence="2">AVDCRST_MAG41</strain>
    </source>
</reference>
<dbReference type="EMBL" id="CADCTP010000211">
    <property type="protein sequence ID" value="CAA9258427.1"/>
    <property type="molecule type" value="Genomic_DNA"/>
</dbReference>
<sequence>MRRVLFVLVTALLAVLGGTAPARASTAVVATCGATLTTDAHLTGDLSCPAGDGLTLSGSVTLDLRGFRLIGPGRDSTAIGVIVTTESSVTVRNGRIQGWGVGLGDPDQAAFTAAVRGVTFAGNGTGLVAIFDTTTVTGSRFVANTTGLTSFFAFTQVSGSTFARNGLAAGNSEGLLTITDSRLTDNPRGVSCGDGCTITRTTLRYGTTALTGGMQVVDSVIANYSRGIVSAGSFPLSDVVTVTGTRFVGNGTATAVDGYGVLTVRSSTFRDNVVGFTTLPGSEDVSVLLDGNRFTRNGDGILSTVAGVRLRANAAVRNLGWGIHAPGAVDLGGNTARGNGRSPQCVGVVCAGS</sequence>
<evidence type="ECO:0000313" key="2">
    <source>
        <dbReference type="EMBL" id="CAA9258427.1"/>
    </source>
</evidence>
<organism evidence="2">
    <name type="scientific">uncultured Mycobacteriales bacterium</name>
    <dbReference type="NCBI Taxonomy" id="581187"/>
    <lineage>
        <taxon>Bacteria</taxon>
        <taxon>Bacillati</taxon>
        <taxon>Actinomycetota</taxon>
        <taxon>Actinomycetes</taxon>
        <taxon>Mycobacteriales</taxon>
        <taxon>environmental samples</taxon>
    </lineage>
</organism>
<accession>A0A6J4IS19</accession>
<dbReference type="AlphaFoldDB" id="A0A6J4IS19"/>